<name>A0A563VNF0_9CYAN</name>
<dbReference type="InterPro" id="IPR016181">
    <property type="entry name" value="Acyl_CoA_acyltransferase"/>
</dbReference>
<dbReference type="PROSITE" id="PS51186">
    <property type="entry name" value="GNAT"/>
    <property type="match status" value="1"/>
</dbReference>
<sequence length="148" mass="17038">MCIELKEVTKDNWIDCISLSLYPEQEGNLASNVDSIAESKFEPNNQLRAIYKDRKVIGFLAFCVEDDPPDPKLYWIFRFMIDKDFQGQGYGTKALNLVIDEIKKLGAKRIHTMHKPKNKIAGKLYQKIVFSYIGSLDDGDLLMEMKIN</sequence>
<keyword evidence="2" id="KW-0808">Transferase</keyword>
<reference evidence="2 3" key="1">
    <citation type="submission" date="2019-01" db="EMBL/GenBank/DDBJ databases">
        <authorList>
            <person name="Brito A."/>
        </authorList>
    </citation>
    <scope>NUCLEOTIDE SEQUENCE [LARGE SCALE GENOMIC DNA]</scope>
    <source>
        <strain evidence="2">1</strain>
    </source>
</reference>
<dbReference type="InterPro" id="IPR000182">
    <property type="entry name" value="GNAT_dom"/>
</dbReference>
<evidence type="ECO:0000313" key="3">
    <source>
        <dbReference type="Proteomes" id="UP000320055"/>
    </source>
</evidence>
<protein>
    <submittedName>
        <fullName evidence="2">Spermidine acetyltransferase</fullName>
    </submittedName>
</protein>
<dbReference type="OrthoDB" id="9127144at2"/>
<dbReference type="RefSeq" id="WP_144871006.1">
    <property type="nucleotide sequence ID" value="NZ_LR213920.1"/>
</dbReference>
<evidence type="ECO:0000313" key="2">
    <source>
        <dbReference type="EMBL" id="VEP12863.1"/>
    </source>
</evidence>
<dbReference type="AlphaFoldDB" id="A0A563VNF0"/>
<feature type="domain" description="N-acetyltransferase" evidence="1">
    <location>
        <begin position="3"/>
        <end position="148"/>
    </location>
</feature>
<dbReference type="Proteomes" id="UP000320055">
    <property type="component" value="Unassembled WGS sequence"/>
</dbReference>
<dbReference type="Gene3D" id="3.40.630.30">
    <property type="match status" value="1"/>
</dbReference>
<dbReference type="GO" id="GO:0016747">
    <property type="term" value="F:acyltransferase activity, transferring groups other than amino-acyl groups"/>
    <property type="evidence" value="ECO:0007669"/>
    <property type="project" value="InterPro"/>
</dbReference>
<proteinExistence type="predicted"/>
<accession>A0A563VNF0</accession>
<dbReference type="CDD" id="cd04301">
    <property type="entry name" value="NAT_SF"/>
    <property type="match status" value="1"/>
</dbReference>
<evidence type="ECO:0000259" key="1">
    <source>
        <dbReference type="PROSITE" id="PS51186"/>
    </source>
</evidence>
<organism evidence="2 3">
    <name type="scientific">Hyella patelloides LEGE 07179</name>
    <dbReference type="NCBI Taxonomy" id="945734"/>
    <lineage>
        <taxon>Bacteria</taxon>
        <taxon>Bacillati</taxon>
        <taxon>Cyanobacteriota</taxon>
        <taxon>Cyanophyceae</taxon>
        <taxon>Pleurocapsales</taxon>
        <taxon>Hyellaceae</taxon>
        <taxon>Hyella</taxon>
    </lineage>
</organism>
<dbReference type="EMBL" id="CAACVJ010000078">
    <property type="protein sequence ID" value="VEP12863.1"/>
    <property type="molecule type" value="Genomic_DNA"/>
</dbReference>
<gene>
    <name evidence="2" type="ORF">H1P_1690012</name>
</gene>
<keyword evidence="3" id="KW-1185">Reference proteome</keyword>
<dbReference type="Pfam" id="PF00583">
    <property type="entry name" value="Acetyltransf_1"/>
    <property type="match status" value="1"/>
</dbReference>
<dbReference type="SUPFAM" id="SSF55729">
    <property type="entry name" value="Acyl-CoA N-acyltransferases (Nat)"/>
    <property type="match status" value="1"/>
</dbReference>